<protein>
    <submittedName>
        <fullName evidence="1">Uncharacterized protein</fullName>
    </submittedName>
</protein>
<gene>
    <name evidence="1" type="ORF">LCGC14_2195220</name>
</gene>
<comment type="caution">
    <text evidence="1">The sequence shown here is derived from an EMBL/GenBank/DDBJ whole genome shotgun (WGS) entry which is preliminary data.</text>
</comment>
<accession>A0A0F9GE53</accession>
<evidence type="ECO:0000313" key="1">
    <source>
        <dbReference type="EMBL" id="KKL61447.1"/>
    </source>
</evidence>
<organism evidence="1">
    <name type="scientific">marine sediment metagenome</name>
    <dbReference type="NCBI Taxonomy" id="412755"/>
    <lineage>
        <taxon>unclassified sequences</taxon>
        <taxon>metagenomes</taxon>
        <taxon>ecological metagenomes</taxon>
    </lineage>
</organism>
<dbReference type="AlphaFoldDB" id="A0A0F9GE53"/>
<proteinExistence type="predicted"/>
<dbReference type="EMBL" id="LAZR01028816">
    <property type="protein sequence ID" value="KKL61447.1"/>
    <property type="molecule type" value="Genomic_DNA"/>
</dbReference>
<reference evidence="1" key="1">
    <citation type="journal article" date="2015" name="Nature">
        <title>Complex archaea that bridge the gap between prokaryotes and eukaryotes.</title>
        <authorList>
            <person name="Spang A."/>
            <person name="Saw J.H."/>
            <person name="Jorgensen S.L."/>
            <person name="Zaremba-Niedzwiedzka K."/>
            <person name="Martijn J."/>
            <person name="Lind A.E."/>
            <person name="van Eijk R."/>
            <person name="Schleper C."/>
            <person name="Guy L."/>
            <person name="Ettema T.J."/>
        </authorList>
    </citation>
    <scope>NUCLEOTIDE SEQUENCE</scope>
</reference>
<name>A0A0F9GE53_9ZZZZ</name>
<sequence length="63" mass="7003">MSGPAPTKRTLMMVEAYQAGGSLRLVAWIFGCSKNRVNLAVKRHAPEAMRAPHVNHPMEPRYA</sequence>